<dbReference type="Proteomes" id="UP001157961">
    <property type="component" value="Unassembled WGS sequence"/>
</dbReference>
<dbReference type="EMBL" id="FXTY01000002">
    <property type="protein sequence ID" value="SMP11232.1"/>
    <property type="molecule type" value="Genomic_DNA"/>
</dbReference>
<proteinExistence type="predicted"/>
<gene>
    <name evidence="1" type="ORF">SAMN06265373_102248</name>
</gene>
<reference evidence="1 2" key="1">
    <citation type="submission" date="2017-05" db="EMBL/GenBank/DDBJ databases">
        <authorList>
            <person name="Varghese N."/>
            <person name="Submissions S."/>
        </authorList>
    </citation>
    <scope>NUCLEOTIDE SEQUENCE [LARGE SCALE GENOMIC DNA]</scope>
    <source>
        <strain evidence="1 2">DSM 29734</strain>
    </source>
</reference>
<comment type="caution">
    <text evidence="1">The sequence shown here is derived from an EMBL/GenBank/DDBJ whole genome shotgun (WGS) entry which is preliminary data.</text>
</comment>
<keyword evidence="2" id="KW-1185">Reference proteome</keyword>
<name>A0ABY1NJV3_9RHOB</name>
<protein>
    <submittedName>
        <fullName evidence="1">Uncharacterized protein</fullName>
    </submittedName>
</protein>
<accession>A0ABY1NJV3</accession>
<sequence length="30" mass="3446">MCLYRDCFAEVHIWGVQCVAFMNATDGAFF</sequence>
<evidence type="ECO:0000313" key="1">
    <source>
        <dbReference type="EMBL" id="SMP11232.1"/>
    </source>
</evidence>
<organism evidence="1 2">
    <name type="scientific">Shimia sagamensis</name>
    <dbReference type="NCBI Taxonomy" id="1566352"/>
    <lineage>
        <taxon>Bacteria</taxon>
        <taxon>Pseudomonadati</taxon>
        <taxon>Pseudomonadota</taxon>
        <taxon>Alphaproteobacteria</taxon>
        <taxon>Rhodobacterales</taxon>
        <taxon>Roseobacteraceae</taxon>
    </lineage>
</organism>
<evidence type="ECO:0000313" key="2">
    <source>
        <dbReference type="Proteomes" id="UP001157961"/>
    </source>
</evidence>